<accession>A0A5M3PYR7</accession>
<proteinExistence type="predicted"/>
<reference evidence="1 2" key="1">
    <citation type="journal article" date="2019" name="J. Gen. Appl. Microbiol.">
        <title>Aerobic degradation of cis-dichloroethene by the marine bacterium Marinobacter salsuginis strain 5N-3.</title>
        <authorList>
            <person name="Inoue Y."/>
            <person name="Fukunaga Y."/>
            <person name="Katsumata H."/>
            <person name="Ohji S."/>
            <person name="Hosoyama A."/>
            <person name="Mori K."/>
            <person name="Ando K."/>
        </authorList>
    </citation>
    <scope>NUCLEOTIDE SEQUENCE [LARGE SCALE GENOMIC DNA]</scope>
    <source>
        <strain evidence="1 2">NBRC 109114</strain>
    </source>
</reference>
<dbReference type="AlphaFoldDB" id="A0A5M3PYR7"/>
<protein>
    <submittedName>
        <fullName evidence="1">Uncharacterized protein</fullName>
    </submittedName>
</protein>
<gene>
    <name evidence="1" type="ORF">MSSD14B_17210</name>
</gene>
<dbReference type="Proteomes" id="UP000387223">
    <property type="component" value="Unassembled WGS sequence"/>
</dbReference>
<comment type="caution">
    <text evidence="1">The sequence shown here is derived from an EMBL/GenBank/DDBJ whole genome shotgun (WGS) entry which is preliminary data.</text>
</comment>
<evidence type="ECO:0000313" key="1">
    <source>
        <dbReference type="EMBL" id="GBO88053.1"/>
    </source>
</evidence>
<sequence>MSEASWDAPAVSILFRPERSIDNALVSLWDMDEARDASDR</sequence>
<dbReference type="EMBL" id="BGZI01000008">
    <property type="protein sequence ID" value="GBO88053.1"/>
    <property type="molecule type" value="Genomic_DNA"/>
</dbReference>
<evidence type="ECO:0000313" key="2">
    <source>
        <dbReference type="Proteomes" id="UP000387223"/>
    </source>
</evidence>
<organism evidence="1 2">
    <name type="scientific">Marinobacter salsuginis</name>
    <dbReference type="NCBI Taxonomy" id="418719"/>
    <lineage>
        <taxon>Bacteria</taxon>
        <taxon>Pseudomonadati</taxon>
        <taxon>Pseudomonadota</taxon>
        <taxon>Gammaproteobacteria</taxon>
        <taxon>Pseudomonadales</taxon>
        <taxon>Marinobacteraceae</taxon>
        <taxon>Marinobacter</taxon>
    </lineage>
</organism>
<name>A0A5M3PYR7_9GAMM</name>